<sequence>MIGLRRVGPDEFTKGLDAVLDIYTAAMRPPADQLTGRKAIMGNHAVHPGFTCLFAERADGKPVGVAYGFHGEPGQWWHDVVRRAMTELHGEDWARGWLGDAFELAEIHVHPDYQGKGVGRAMVTGLCEGRAERTAVLSTRDQATAARRLYRGVGFVDLLTQFVFPGGYERYAIVGAGLPLAGTGPDLP</sequence>
<feature type="domain" description="N-acetyltransferase" evidence="1">
    <location>
        <begin position="2"/>
        <end position="185"/>
    </location>
</feature>
<reference evidence="2" key="1">
    <citation type="journal article" date="2014" name="Int. J. Syst. Evol. Microbiol.">
        <title>Complete genome sequence of Corynebacterium casei LMG S-19264T (=DSM 44701T), isolated from a smear-ripened cheese.</title>
        <authorList>
            <consortium name="US DOE Joint Genome Institute (JGI-PGF)"/>
            <person name="Walter F."/>
            <person name="Albersmeier A."/>
            <person name="Kalinowski J."/>
            <person name="Ruckert C."/>
        </authorList>
    </citation>
    <scope>NUCLEOTIDE SEQUENCE</scope>
    <source>
        <strain evidence="2">VKM Ac-2007</strain>
    </source>
</reference>
<dbReference type="EMBL" id="BSEV01000007">
    <property type="protein sequence ID" value="GLK10043.1"/>
    <property type="molecule type" value="Genomic_DNA"/>
</dbReference>
<gene>
    <name evidence="2" type="ORF">GCM10017600_34490</name>
</gene>
<protein>
    <submittedName>
        <fullName evidence="2">Acetyltransferase</fullName>
    </submittedName>
</protein>
<dbReference type="InterPro" id="IPR016181">
    <property type="entry name" value="Acyl_CoA_acyltransferase"/>
</dbReference>
<dbReference type="InterPro" id="IPR000182">
    <property type="entry name" value="GNAT_dom"/>
</dbReference>
<dbReference type="SUPFAM" id="SSF55729">
    <property type="entry name" value="Acyl-CoA N-acyltransferases (Nat)"/>
    <property type="match status" value="1"/>
</dbReference>
<dbReference type="RefSeq" id="WP_271218489.1">
    <property type="nucleotide sequence ID" value="NZ_BAAAVD010000010.1"/>
</dbReference>
<dbReference type="AlphaFoldDB" id="A0A9W6I2L2"/>
<keyword evidence="3" id="KW-1185">Reference proteome</keyword>
<dbReference type="PROSITE" id="PS51186">
    <property type="entry name" value="GNAT"/>
    <property type="match status" value="1"/>
</dbReference>
<evidence type="ECO:0000259" key="1">
    <source>
        <dbReference type="PROSITE" id="PS51186"/>
    </source>
</evidence>
<name>A0A9W6I2L2_9ACTN</name>
<accession>A0A9W6I2L2</accession>
<dbReference type="Pfam" id="PF00583">
    <property type="entry name" value="Acetyltransf_1"/>
    <property type="match status" value="1"/>
</dbReference>
<comment type="caution">
    <text evidence="2">The sequence shown here is derived from an EMBL/GenBank/DDBJ whole genome shotgun (WGS) entry which is preliminary data.</text>
</comment>
<dbReference type="CDD" id="cd04301">
    <property type="entry name" value="NAT_SF"/>
    <property type="match status" value="1"/>
</dbReference>
<evidence type="ECO:0000313" key="2">
    <source>
        <dbReference type="EMBL" id="GLK10043.1"/>
    </source>
</evidence>
<dbReference type="Proteomes" id="UP001143474">
    <property type="component" value="Unassembled WGS sequence"/>
</dbReference>
<evidence type="ECO:0000313" key="3">
    <source>
        <dbReference type="Proteomes" id="UP001143474"/>
    </source>
</evidence>
<dbReference type="Gene3D" id="3.40.630.30">
    <property type="match status" value="1"/>
</dbReference>
<dbReference type="GO" id="GO:0016747">
    <property type="term" value="F:acyltransferase activity, transferring groups other than amino-acyl groups"/>
    <property type="evidence" value="ECO:0007669"/>
    <property type="project" value="InterPro"/>
</dbReference>
<reference evidence="2" key="2">
    <citation type="submission" date="2023-01" db="EMBL/GenBank/DDBJ databases">
        <authorList>
            <person name="Sun Q."/>
            <person name="Evtushenko L."/>
        </authorList>
    </citation>
    <scope>NUCLEOTIDE SEQUENCE</scope>
    <source>
        <strain evidence="2">VKM Ac-2007</strain>
    </source>
</reference>
<proteinExistence type="predicted"/>
<organism evidence="2 3">
    <name type="scientific">Streptosporangium carneum</name>
    <dbReference type="NCBI Taxonomy" id="47481"/>
    <lineage>
        <taxon>Bacteria</taxon>
        <taxon>Bacillati</taxon>
        <taxon>Actinomycetota</taxon>
        <taxon>Actinomycetes</taxon>
        <taxon>Streptosporangiales</taxon>
        <taxon>Streptosporangiaceae</taxon>
        <taxon>Streptosporangium</taxon>
    </lineage>
</organism>